<keyword evidence="5 14" id="KW-0812">Transmembrane</keyword>
<comment type="similarity">
    <text evidence="10">Belongs to the ZapG family.</text>
</comment>
<keyword evidence="2" id="KW-1003">Cell membrane</keyword>
<keyword evidence="7 14" id="KW-1133">Transmembrane helix</keyword>
<evidence type="ECO:0000313" key="16">
    <source>
        <dbReference type="Proteomes" id="UP000838160"/>
    </source>
</evidence>
<gene>
    <name evidence="15" type="primary">yhcB</name>
    <name evidence="15" type="ORF">VHP8226_02295</name>
</gene>
<name>A0ABM8ZL27_9VIBR</name>
<evidence type="ECO:0000256" key="4">
    <source>
        <dbReference type="ARBA" id="ARBA00022618"/>
    </source>
</evidence>
<evidence type="ECO:0000256" key="12">
    <source>
        <dbReference type="ARBA" id="ARBA00035727"/>
    </source>
</evidence>
<evidence type="ECO:0000256" key="11">
    <source>
        <dbReference type="ARBA" id="ARBA00035703"/>
    </source>
</evidence>
<comment type="caution">
    <text evidence="15">The sequence shown here is derived from an EMBL/GenBank/DDBJ whole genome shotgun (WGS) entry which is preliminary data.</text>
</comment>
<dbReference type="PANTHER" id="PTHR39579:SF1">
    <property type="entry name" value="INNER MEMBRANE PROTEIN YHCB"/>
    <property type="match status" value="1"/>
</dbReference>
<keyword evidence="4" id="KW-0132">Cell division</keyword>
<dbReference type="PANTHER" id="PTHR39579">
    <property type="entry name" value="INNER MEMBRANE PROTEIN YHCB"/>
    <property type="match status" value="1"/>
</dbReference>
<dbReference type="Proteomes" id="UP000838160">
    <property type="component" value="Unassembled WGS sequence"/>
</dbReference>
<keyword evidence="3" id="KW-0997">Cell inner membrane</keyword>
<dbReference type="PIRSF" id="PIRSF006318">
    <property type="entry name" value="YhcB"/>
    <property type="match status" value="1"/>
</dbReference>
<sequence length="162" mass="17931">MPWIYAVVGLLVGAIIGVIISRLTTPQYKKQKTIQKDLEAAKFALEQQRQELSDHFAQTAEMLDTLGKDYTKLYQHMAKTSSEFLPNLPEQDNPFFKKIAEHNEVIESNAIEAAEGDASTQPKDYANGATGLLREEVKESVEGPEAVNQEPVTQEPIAAKAS</sequence>
<evidence type="ECO:0000256" key="3">
    <source>
        <dbReference type="ARBA" id="ARBA00022519"/>
    </source>
</evidence>
<organism evidence="15 16">
    <name type="scientific">Vibrio hippocampi</name>
    <dbReference type="NCBI Taxonomy" id="654686"/>
    <lineage>
        <taxon>Bacteria</taxon>
        <taxon>Pseudomonadati</taxon>
        <taxon>Pseudomonadota</taxon>
        <taxon>Gammaproteobacteria</taxon>
        <taxon>Vibrionales</taxon>
        <taxon>Vibrionaceae</taxon>
        <taxon>Vibrio</taxon>
    </lineage>
</organism>
<keyword evidence="9" id="KW-0131">Cell cycle</keyword>
<evidence type="ECO:0000256" key="6">
    <source>
        <dbReference type="ARBA" id="ARBA00022960"/>
    </source>
</evidence>
<keyword evidence="8 14" id="KW-0472">Membrane</keyword>
<dbReference type="EMBL" id="CAKLCM010000002">
    <property type="protein sequence ID" value="CAH0526937.1"/>
    <property type="molecule type" value="Genomic_DNA"/>
</dbReference>
<evidence type="ECO:0000256" key="9">
    <source>
        <dbReference type="ARBA" id="ARBA00023306"/>
    </source>
</evidence>
<feature type="transmembrane region" description="Helical" evidence="14">
    <location>
        <begin position="6"/>
        <end position="25"/>
    </location>
</feature>
<dbReference type="RefSeq" id="WP_237485145.1">
    <property type="nucleotide sequence ID" value="NZ_CAKLCM010000002.1"/>
</dbReference>
<dbReference type="Pfam" id="PF06295">
    <property type="entry name" value="ZapG-like"/>
    <property type="match status" value="1"/>
</dbReference>
<accession>A0ABM8ZL27</accession>
<proteinExistence type="inferred from homology"/>
<evidence type="ECO:0000256" key="2">
    <source>
        <dbReference type="ARBA" id="ARBA00022475"/>
    </source>
</evidence>
<evidence type="ECO:0000256" key="1">
    <source>
        <dbReference type="ARBA" id="ARBA00004377"/>
    </source>
</evidence>
<dbReference type="InterPro" id="IPR009386">
    <property type="entry name" value="ZapG-like"/>
</dbReference>
<evidence type="ECO:0000256" key="5">
    <source>
        <dbReference type="ARBA" id="ARBA00022692"/>
    </source>
</evidence>
<evidence type="ECO:0000256" key="14">
    <source>
        <dbReference type="SAM" id="Phobius"/>
    </source>
</evidence>
<evidence type="ECO:0000256" key="10">
    <source>
        <dbReference type="ARBA" id="ARBA00035657"/>
    </source>
</evidence>
<evidence type="ECO:0000256" key="8">
    <source>
        <dbReference type="ARBA" id="ARBA00023136"/>
    </source>
</evidence>
<dbReference type="NCBIfam" id="NF008672">
    <property type="entry name" value="PRK11677.1"/>
    <property type="match status" value="1"/>
</dbReference>
<keyword evidence="6" id="KW-0133">Cell shape</keyword>
<evidence type="ECO:0000313" key="15">
    <source>
        <dbReference type="EMBL" id="CAH0526937.1"/>
    </source>
</evidence>
<comment type="subcellular location">
    <subcellularLocation>
        <location evidence="1">Cell inner membrane</location>
        <topology evidence="1">Single-pass membrane protein</topology>
    </subcellularLocation>
</comment>
<evidence type="ECO:0000256" key="7">
    <source>
        <dbReference type="ARBA" id="ARBA00022989"/>
    </source>
</evidence>
<protein>
    <recommendedName>
        <fullName evidence="11">Z-ring associated protein G</fullName>
    </recommendedName>
    <alternativeName>
        <fullName evidence="12">Cell division protein ZapG</fullName>
    </alternativeName>
</protein>
<feature type="region of interest" description="Disordered" evidence="13">
    <location>
        <begin position="111"/>
        <end position="162"/>
    </location>
</feature>
<evidence type="ECO:0000256" key="13">
    <source>
        <dbReference type="SAM" id="MobiDB-lite"/>
    </source>
</evidence>
<keyword evidence="16" id="KW-1185">Reference proteome</keyword>
<reference evidence="15" key="1">
    <citation type="submission" date="2021-12" db="EMBL/GenBank/DDBJ databases">
        <authorList>
            <person name="Rodrigo-Torres L."/>
            <person name="Arahal R. D."/>
            <person name="Lucena T."/>
        </authorList>
    </citation>
    <scope>NUCLEOTIDE SEQUENCE</scope>
    <source>
        <strain evidence="15">CECT 8226</strain>
    </source>
</reference>